<dbReference type="PANTHER" id="PTHR33121:SF15">
    <property type="entry name" value="BLUE LIGHT- AND TEMPERATURE-REGULATED ANTIREPRESSOR BLUF"/>
    <property type="match status" value="1"/>
</dbReference>
<dbReference type="AlphaFoldDB" id="A0A084H2X0"/>
<accession>A0A084H2X0</accession>
<dbReference type="InterPro" id="IPR050706">
    <property type="entry name" value="Cyclic-di-GMP_PDE-like"/>
</dbReference>
<protein>
    <recommendedName>
        <fullName evidence="1">EAL domain-containing protein</fullName>
    </recommendedName>
</protein>
<dbReference type="PROSITE" id="PS50883">
    <property type="entry name" value="EAL"/>
    <property type="match status" value="1"/>
</dbReference>
<dbReference type="PANTHER" id="PTHR33121">
    <property type="entry name" value="CYCLIC DI-GMP PHOSPHODIESTERASE PDEF"/>
    <property type="match status" value="1"/>
</dbReference>
<dbReference type="SMART" id="SM00052">
    <property type="entry name" value="EAL"/>
    <property type="match status" value="1"/>
</dbReference>
<name>A0A084H2X0_METID</name>
<comment type="caution">
    <text evidence="2">The sequence shown here is derived from an EMBL/GenBank/DDBJ whole genome shotgun (WGS) entry which is preliminary data.</text>
</comment>
<evidence type="ECO:0000259" key="1">
    <source>
        <dbReference type="PROSITE" id="PS50883"/>
    </source>
</evidence>
<feature type="domain" description="EAL" evidence="1">
    <location>
        <begin position="94"/>
        <end position="341"/>
    </location>
</feature>
<sequence>MHACSFCYQSFPISPAGFLTLKNTDSAYMSFLESSGFTFKADGSFHLAYSTKHELKEKILPLALFFADKPWLAAIHSGMKEEKTSFHDLQLVCAHILNEETVHLIQNGTFVSHLQPIIHAQSGRLYGYESLLRAMDQEISPYRLFQTAVETNMQSVLDKKAREAAIKAKASHIPAGIKSFINFLPSTIYNPEYCLKHTFDIVKKYGVSPQDLVFEVVETEKIEDVVHLKKVLNVYRENGMKVALDDLGAGYATLDMLHELQPDYVKIDRHYISNCHSDTEKQAFVSNVIAIGKKLGIQVLGEGVETEEEFAFLREKGIDFIQGYLIGKPSAKPVIPMILAG</sequence>
<organism evidence="2 3">
    <name type="scientific">Metabacillus indicus</name>
    <name type="common">Bacillus indicus</name>
    <dbReference type="NCBI Taxonomy" id="246786"/>
    <lineage>
        <taxon>Bacteria</taxon>
        <taxon>Bacillati</taxon>
        <taxon>Bacillota</taxon>
        <taxon>Bacilli</taxon>
        <taxon>Bacillales</taxon>
        <taxon>Bacillaceae</taxon>
        <taxon>Metabacillus</taxon>
    </lineage>
</organism>
<keyword evidence="3" id="KW-1185">Reference proteome</keyword>
<evidence type="ECO:0000313" key="3">
    <source>
        <dbReference type="Proteomes" id="UP000028549"/>
    </source>
</evidence>
<dbReference type="Proteomes" id="UP000028549">
    <property type="component" value="Unassembled WGS sequence"/>
</dbReference>
<dbReference type="InterPro" id="IPR035919">
    <property type="entry name" value="EAL_sf"/>
</dbReference>
<dbReference type="SUPFAM" id="SSF141868">
    <property type="entry name" value="EAL domain-like"/>
    <property type="match status" value="1"/>
</dbReference>
<reference evidence="2 3" key="1">
    <citation type="journal article" date="2005" name="Int. J. Syst. Evol. Microbiol.">
        <title>Bacillus cibi sp. nov., isolated from jeotgal, a traditional Korean fermented seafood.</title>
        <authorList>
            <person name="Yoon J.H."/>
            <person name="Lee C.H."/>
            <person name="Oh T.K."/>
        </authorList>
    </citation>
    <scope>NUCLEOTIDE SEQUENCE [LARGE SCALE GENOMIC DNA]</scope>
    <source>
        <strain evidence="2 3">DSM 16189</strain>
    </source>
</reference>
<dbReference type="Gene3D" id="3.20.20.450">
    <property type="entry name" value="EAL domain"/>
    <property type="match status" value="1"/>
</dbReference>
<evidence type="ECO:0000313" key="2">
    <source>
        <dbReference type="EMBL" id="KEZ53932.1"/>
    </source>
</evidence>
<dbReference type="EMBL" id="JNVC02000001">
    <property type="protein sequence ID" value="KEZ53932.1"/>
    <property type="molecule type" value="Genomic_DNA"/>
</dbReference>
<dbReference type="CDD" id="cd01948">
    <property type="entry name" value="EAL"/>
    <property type="match status" value="1"/>
</dbReference>
<dbReference type="GO" id="GO:0071111">
    <property type="term" value="F:cyclic-guanylate-specific phosphodiesterase activity"/>
    <property type="evidence" value="ECO:0007669"/>
    <property type="project" value="InterPro"/>
</dbReference>
<dbReference type="OrthoDB" id="581425at2"/>
<dbReference type="STRING" id="246786.GS18_0203055"/>
<gene>
    <name evidence="2" type="ORF">GS18_0203055</name>
</gene>
<dbReference type="InterPro" id="IPR001633">
    <property type="entry name" value="EAL_dom"/>
</dbReference>
<dbReference type="RefSeq" id="WP_029565467.1">
    <property type="nucleotide sequence ID" value="NZ_CP176757.1"/>
</dbReference>
<proteinExistence type="predicted"/>
<dbReference type="Pfam" id="PF00563">
    <property type="entry name" value="EAL"/>
    <property type="match status" value="1"/>
</dbReference>